<organism evidence="3 4">
    <name type="scientific">Spinacia oleracea</name>
    <name type="common">Spinach</name>
    <dbReference type="NCBI Taxonomy" id="3562"/>
    <lineage>
        <taxon>Eukaryota</taxon>
        <taxon>Viridiplantae</taxon>
        <taxon>Streptophyta</taxon>
        <taxon>Embryophyta</taxon>
        <taxon>Tracheophyta</taxon>
        <taxon>Spermatophyta</taxon>
        <taxon>Magnoliopsida</taxon>
        <taxon>eudicotyledons</taxon>
        <taxon>Gunneridae</taxon>
        <taxon>Pentapetalae</taxon>
        <taxon>Caryophyllales</taxon>
        <taxon>Chenopodiaceae</taxon>
        <taxon>Chenopodioideae</taxon>
        <taxon>Anserineae</taxon>
        <taxon>Spinacia</taxon>
    </lineage>
</organism>
<feature type="region of interest" description="Disordered" evidence="1">
    <location>
        <begin position="1"/>
        <end position="21"/>
    </location>
</feature>
<dbReference type="Proteomes" id="UP000813463">
    <property type="component" value="Chromosome 6"/>
</dbReference>
<evidence type="ECO:0000313" key="4">
    <source>
        <dbReference type="RefSeq" id="XP_021852004.2"/>
    </source>
</evidence>
<dbReference type="InterPro" id="IPR050232">
    <property type="entry name" value="FBL13/AtMIF1-like"/>
</dbReference>
<reference evidence="4" key="2">
    <citation type="submission" date="2025-08" db="UniProtKB">
        <authorList>
            <consortium name="RefSeq"/>
        </authorList>
    </citation>
    <scope>IDENTIFICATION</scope>
    <source>
        <tissue evidence="4">Leaf</tissue>
    </source>
</reference>
<reference evidence="3" key="1">
    <citation type="journal article" date="2021" name="Nat. Commun.">
        <title>Genomic analyses provide insights into spinach domestication and the genetic basis of agronomic traits.</title>
        <authorList>
            <person name="Cai X."/>
            <person name="Sun X."/>
            <person name="Xu C."/>
            <person name="Sun H."/>
            <person name="Wang X."/>
            <person name="Ge C."/>
            <person name="Zhang Z."/>
            <person name="Wang Q."/>
            <person name="Fei Z."/>
            <person name="Jiao C."/>
            <person name="Wang Q."/>
        </authorList>
    </citation>
    <scope>NUCLEOTIDE SEQUENCE [LARGE SCALE GENOMIC DNA]</scope>
    <source>
        <strain evidence="3">cv. Varoflay</strain>
    </source>
</reference>
<protein>
    <submittedName>
        <fullName evidence="4">F-box/FBD/LRR-repeat protein At5g53840-like</fullName>
    </submittedName>
</protein>
<dbReference type="Gene3D" id="3.80.10.10">
    <property type="entry name" value="Ribonuclease Inhibitor"/>
    <property type="match status" value="1"/>
</dbReference>
<evidence type="ECO:0000313" key="3">
    <source>
        <dbReference type="Proteomes" id="UP000813463"/>
    </source>
</evidence>
<dbReference type="Pfam" id="PF08387">
    <property type="entry name" value="FBD"/>
    <property type="match status" value="1"/>
</dbReference>
<name>A0A9R0IPR2_SPIOL</name>
<dbReference type="SUPFAM" id="SSF81383">
    <property type="entry name" value="F-box domain"/>
    <property type="match status" value="1"/>
</dbReference>
<dbReference type="AlphaFoldDB" id="A0A9R0IPR2"/>
<evidence type="ECO:0000256" key="1">
    <source>
        <dbReference type="SAM" id="MobiDB-lite"/>
    </source>
</evidence>
<dbReference type="InterPro" id="IPR032675">
    <property type="entry name" value="LRR_dom_sf"/>
</dbReference>
<dbReference type="InterPro" id="IPR036047">
    <property type="entry name" value="F-box-like_dom_sf"/>
</dbReference>
<feature type="domain" description="FBD" evidence="2">
    <location>
        <begin position="420"/>
        <end position="499"/>
    </location>
</feature>
<accession>A0A9R0IPR2</accession>
<dbReference type="RefSeq" id="XP_021852004.2">
    <property type="nucleotide sequence ID" value="XM_021996312.2"/>
</dbReference>
<proteinExistence type="predicted"/>
<dbReference type="SMART" id="SM00579">
    <property type="entry name" value="FBD"/>
    <property type="match status" value="1"/>
</dbReference>
<sequence length="522" mass="59635">MIIDAKESKNNNCGDSKDMEEDRLSSLPDAILVDILSRLTIHLAATTTILSHRWNGLWNQVTSVRLDTNTFARDSFALTLGKVLNCFHSPIIDDILNSFTANGCSSSSLPGIYDMIEKLNSPVINSLQIYVPLPQHWSFPWRFYQWYFTDWIKQMFGRCVIKKFKMRFEKPDGGFRIMIPLCVVQCQFLVELELDQWCGCQWLGGENLRLPKLKKLVISSIDSPIVCRLIKSSPLLEHLELQVLALLPEDNHVIDISAQNLKRLFIRTKHSINNLDVTIDAPKLEHVWLWDIDCITKYCFLKKLNNLVDVTVCQVNYSNHLVNAAKTLQLLRAMSSVTELSIVGHGPTSTVDGTLPIFNHLTCLNVFVLSKEHWKGLIQILRYMPNLSRLGSNIKIKGIGGQEVEDEDTMNWVEHDPVPSCLSTKVKGMKLIITSVNGVKHELEVLRYILRVANVLKTLKIVYVTGPETKQLQRRKEVELSEELYKFPRSSSLCEITIQAVTTLKFVPNELWPWNLLSIKHT</sequence>
<dbReference type="SUPFAM" id="SSF52047">
    <property type="entry name" value="RNI-like"/>
    <property type="match status" value="1"/>
</dbReference>
<dbReference type="PANTHER" id="PTHR31900:SF31">
    <property type="entry name" value="F-BOX_LRR-REPEAT PROTEIN 13-LIKE"/>
    <property type="match status" value="1"/>
</dbReference>
<dbReference type="KEGG" id="soe:110791563"/>
<gene>
    <name evidence="4" type="primary">LOC110791563</name>
</gene>
<keyword evidence="3" id="KW-1185">Reference proteome</keyword>
<dbReference type="GeneID" id="110791563"/>
<dbReference type="PANTHER" id="PTHR31900">
    <property type="entry name" value="F-BOX/RNI SUPERFAMILY PROTEIN-RELATED"/>
    <property type="match status" value="1"/>
</dbReference>
<evidence type="ECO:0000259" key="2">
    <source>
        <dbReference type="SMART" id="SM00579"/>
    </source>
</evidence>
<dbReference type="InterPro" id="IPR006566">
    <property type="entry name" value="FBD"/>
</dbReference>